<dbReference type="Gene3D" id="3.30.40.10">
    <property type="entry name" value="Zinc/RING finger domain, C3HC4 (zinc finger)"/>
    <property type="match status" value="1"/>
</dbReference>
<dbReference type="InterPro" id="IPR024964">
    <property type="entry name" value="CTLH/CRA"/>
</dbReference>
<comment type="function">
    <text evidence="1">Involved in the proteasome-dependent degradation of fructose-1,6-bisphosphatase.</text>
</comment>
<dbReference type="InterPro" id="IPR013083">
    <property type="entry name" value="Znf_RING/FYVE/PHD"/>
</dbReference>
<dbReference type="GO" id="GO:0005634">
    <property type="term" value="C:nucleus"/>
    <property type="evidence" value="ECO:0007669"/>
    <property type="project" value="TreeGrafter"/>
</dbReference>
<keyword evidence="4" id="KW-0479">Metal-binding</keyword>
<evidence type="ECO:0000313" key="15">
    <source>
        <dbReference type="Proteomes" id="UP000078576"/>
    </source>
</evidence>
<evidence type="ECO:0000313" key="14">
    <source>
        <dbReference type="EMBL" id="KUI62991.1"/>
    </source>
</evidence>
<dbReference type="PROSITE" id="PS50896">
    <property type="entry name" value="LISH"/>
    <property type="match status" value="1"/>
</dbReference>
<keyword evidence="3" id="KW-0963">Cytoplasm</keyword>
<dbReference type="PROSITE" id="PS51867">
    <property type="entry name" value="ZF_RING_GID"/>
    <property type="match status" value="1"/>
</dbReference>
<dbReference type="PANTHER" id="PTHR12170">
    <property type="entry name" value="MACROPHAGE ERYTHROBLAST ATTACHER-RELATED"/>
    <property type="match status" value="1"/>
</dbReference>
<dbReference type="EMBL" id="KN714849">
    <property type="protein sequence ID" value="KUI62991.1"/>
    <property type="molecule type" value="Genomic_DNA"/>
</dbReference>
<keyword evidence="5 10" id="KW-0863">Zinc-finger</keyword>
<name>A0A194VGU1_CYTMA</name>
<accession>A0A194VGU1</accession>
<evidence type="ECO:0000256" key="4">
    <source>
        <dbReference type="ARBA" id="ARBA00022723"/>
    </source>
</evidence>
<dbReference type="STRING" id="694573.A0A194VGU1"/>
<gene>
    <name evidence="14" type="ORF">VP1G_10110</name>
</gene>
<comment type="similarity">
    <text evidence="7">Belongs to the RMD5/GID2 family.</text>
</comment>
<feature type="zinc finger region" description="RING-Gid-type" evidence="10">
    <location>
        <begin position="428"/>
        <end position="470"/>
    </location>
</feature>
<sequence>MAYKQDEADIPALLKELDRLANNTSSRLTAAVNDVDKIIDILTQARGQIADSPDPHTTSITLTKLQNPVSEKFDAINEDLRRVDKVRKNYGKVLDKNFPLKSLPTDDDAMAKHPELINRAIAMHLLREGQFNVASIFIQETQEAHQLQEQEPPQEGSGGPSTRSRAHRSEPKLQPPQPTYDDTDMDAGNSDEEDDDDDDNNTIPNQDSQGPGEAGYGGGDDEPMTEVRTLQSHELQEKFATMYQILSELKNRNLLPAITWAHRNSAELDIRGSDLEFELCKRQYIHLVQRSGSGDDALALGEAMQYARDNFPRFSERHAKEIAQLASALVYQSNLPDSPYAHIFAEGPGGDSFDDIASSFTREFCSLLGLSAESPLYVAATAGAISLPRLMKYVEQMTQARASWTTADELAFDTPLPSSMVYHSIFVCPVSKEQTTDKNPPMMLPCGHVLAKESLKNLVKSHQRYKCPYCPVEGQLRDARQIIL</sequence>
<dbReference type="Pfam" id="PF10607">
    <property type="entry name" value="CTLH"/>
    <property type="match status" value="1"/>
</dbReference>
<dbReference type="InterPro" id="IPR013144">
    <property type="entry name" value="CRA_dom"/>
</dbReference>
<dbReference type="PANTHER" id="PTHR12170:SF3">
    <property type="entry name" value="GH10162P"/>
    <property type="match status" value="1"/>
</dbReference>
<dbReference type="Pfam" id="PF13445">
    <property type="entry name" value="zf-RING_UBOX"/>
    <property type="match status" value="1"/>
</dbReference>
<dbReference type="OrthoDB" id="1933281at2759"/>
<dbReference type="GO" id="GO:0043161">
    <property type="term" value="P:proteasome-mediated ubiquitin-dependent protein catabolic process"/>
    <property type="evidence" value="ECO:0007669"/>
    <property type="project" value="InterPro"/>
</dbReference>
<dbReference type="GO" id="GO:0034657">
    <property type="term" value="C:GID complex"/>
    <property type="evidence" value="ECO:0007669"/>
    <property type="project" value="TreeGrafter"/>
</dbReference>
<dbReference type="PROSITE" id="PS50897">
    <property type="entry name" value="CTLH"/>
    <property type="match status" value="1"/>
</dbReference>
<evidence type="ECO:0000256" key="9">
    <source>
        <dbReference type="ARBA" id="ARBA00080744"/>
    </source>
</evidence>
<dbReference type="InterPro" id="IPR027370">
    <property type="entry name" value="Znf-RING_euk"/>
</dbReference>
<evidence type="ECO:0000256" key="6">
    <source>
        <dbReference type="ARBA" id="ARBA00022833"/>
    </source>
</evidence>
<feature type="domain" description="CTLH" evidence="12">
    <location>
        <begin position="238"/>
        <end position="295"/>
    </location>
</feature>
<dbReference type="InterPro" id="IPR044063">
    <property type="entry name" value="ZF_RING_GID"/>
</dbReference>
<evidence type="ECO:0000259" key="13">
    <source>
        <dbReference type="PROSITE" id="PS51867"/>
    </source>
</evidence>
<dbReference type="GO" id="GO:0008270">
    <property type="term" value="F:zinc ion binding"/>
    <property type="evidence" value="ECO:0007669"/>
    <property type="project" value="UniProtKB-KW"/>
</dbReference>
<feature type="domain" description="RING-Gid-type" evidence="13">
    <location>
        <begin position="428"/>
        <end position="470"/>
    </location>
</feature>
<evidence type="ECO:0000256" key="8">
    <source>
        <dbReference type="ARBA" id="ARBA00075398"/>
    </source>
</evidence>
<dbReference type="GO" id="GO:0005737">
    <property type="term" value="C:cytoplasm"/>
    <property type="evidence" value="ECO:0007669"/>
    <property type="project" value="UniProtKB-SubCell"/>
</dbReference>
<evidence type="ECO:0000256" key="3">
    <source>
        <dbReference type="ARBA" id="ARBA00022490"/>
    </source>
</evidence>
<dbReference type="AlphaFoldDB" id="A0A194VGU1"/>
<dbReference type="SMART" id="SM00668">
    <property type="entry name" value="CTLH"/>
    <property type="match status" value="1"/>
</dbReference>
<evidence type="ECO:0000256" key="1">
    <source>
        <dbReference type="ARBA" id="ARBA00002343"/>
    </source>
</evidence>
<evidence type="ECO:0000259" key="12">
    <source>
        <dbReference type="PROSITE" id="PS50897"/>
    </source>
</evidence>
<dbReference type="CDD" id="cd16652">
    <property type="entry name" value="dRING_Rmd5p-like"/>
    <property type="match status" value="1"/>
</dbReference>
<organism evidence="14 15">
    <name type="scientific">Cytospora mali</name>
    <name type="common">Apple Valsa canker fungus</name>
    <name type="synonym">Valsa mali</name>
    <dbReference type="NCBI Taxonomy" id="578113"/>
    <lineage>
        <taxon>Eukaryota</taxon>
        <taxon>Fungi</taxon>
        <taxon>Dikarya</taxon>
        <taxon>Ascomycota</taxon>
        <taxon>Pezizomycotina</taxon>
        <taxon>Sordariomycetes</taxon>
        <taxon>Sordariomycetidae</taxon>
        <taxon>Diaporthales</taxon>
        <taxon>Cytosporaceae</taxon>
        <taxon>Cytospora</taxon>
    </lineage>
</organism>
<dbReference type="FunFam" id="3.30.40.10:FF:000143">
    <property type="entry name" value="Regulator of gluconeogenesis Rmd5"/>
    <property type="match status" value="1"/>
</dbReference>
<protein>
    <recommendedName>
        <fullName evidence="9">GID complex catalytic subunit 2</fullName>
    </recommendedName>
    <alternativeName>
        <fullName evidence="8">Glucose-induced degradation protein 2</fullName>
    </alternativeName>
</protein>
<dbReference type="InterPro" id="IPR037683">
    <property type="entry name" value="Rmd5_dRing"/>
</dbReference>
<dbReference type="Proteomes" id="UP000078576">
    <property type="component" value="Unassembled WGS sequence"/>
</dbReference>
<dbReference type="SUPFAM" id="SSF57850">
    <property type="entry name" value="RING/U-box"/>
    <property type="match status" value="1"/>
</dbReference>
<keyword evidence="6" id="KW-0862">Zinc</keyword>
<proteinExistence type="inferred from homology"/>
<dbReference type="GO" id="GO:0061630">
    <property type="term" value="F:ubiquitin protein ligase activity"/>
    <property type="evidence" value="ECO:0007669"/>
    <property type="project" value="InterPro"/>
</dbReference>
<evidence type="ECO:0000256" key="2">
    <source>
        <dbReference type="ARBA" id="ARBA00004496"/>
    </source>
</evidence>
<dbReference type="InterPro" id="IPR006595">
    <property type="entry name" value="CTLH_C"/>
</dbReference>
<dbReference type="SMART" id="SM00757">
    <property type="entry name" value="CRA"/>
    <property type="match status" value="1"/>
</dbReference>
<keyword evidence="15" id="KW-1185">Reference proteome</keyword>
<comment type="subcellular location">
    <subcellularLocation>
        <location evidence="2">Cytoplasm</location>
    </subcellularLocation>
</comment>
<evidence type="ECO:0000256" key="10">
    <source>
        <dbReference type="PROSITE-ProRule" id="PRU01215"/>
    </source>
</evidence>
<evidence type="ECO:0000256" key="5">
    <source>
        <dbReference type="ARBA" id="ARBA00022771"/>
    </source>
</evidence>
<dbReference type="InterPro" id="IPR045098">
    <property type="entry name" value="Fyv10_fam"/>
</dbReference>
<feature type="compositionally biased region" description="Acidic residues" evidence="11">
    <location>
        <begin position="181"/>
        <end position="200"/>
    </location>
</feature>
<evidence type="ECO:0000256" key="7">
    <source>
        <dbReference type="ARBA" id="ARBA00061136"/>
    </source>
</evidence>
<evidence type="ECO:0000256" key="11">
    <source>
        <dbReference type="SAM" id="MobiDB-lite"/>
    </source>
</evidence>
<feature type="region of interest" description="Disordered" evidence="11">
    <location>
        <begin position="142"/>
        <end position="224"/>
    </location>
</feature>
<dbReference type="InterPro" id="IPR006594">
    <property type="entry name" value="LisH"/>
</dbReference>
<reference evidence="15" key="1">
    <citation type="submission" date="2014-12" db="EMBL/GenBank/DDBJ databases">
        <title>Genome Sequence of Valsa Canker Pathogens Uncovers a Specific Adaption of Colonization on Woody Bark.</title>
        <authorList>
            <person name="Yin Z."/>
            <person name="Liu H."/>
            <person name="Gao X."/>
            <person name="Li Z."/>
            <person name="Song N."/>
            <person name="Ke X."/>
            <person name="Dai Q."/>
            <person name="Wu Y."/>
            <person name="Sun Y."/>
            <person name="Xu J.-R."/>
            <person name="Kang Z.K."/>
            <person name="Wang L."/>
            <person name="Huang L."/>
        </authorList>
    </citation>
    <scope>NUCLEOTIDE SEQUENCE [LARGE SCALE GENOMIC DNA]</scope>
    <source>
        <strain evidence="15">SXYL134</strain>
    </source>
</reference>